<evidence type="ECO:0000256" key="1">
    <source>
        <dbReference type="SAM" id="MobiDB-lite"/>
    </source>
</evidence>
<feature type="compositionally biased region" description="Acidic residues" evidence="1">
    <location>
        <begin position="79"/>
        <end position="90"/>
    </location>
</feature>
<keyword evidence="2" id="KW-0472">Membrane</keyword>
<gene>
    <name evidence="3" type="ORF">M6B38_191970</name>
</gene>
<sequence length="245" mass="26453">METPLLVELQNPNFIYNLRALWTLAALVLGAAVAALISTRSGTTLLPRMCGGRSVIPHSSSYSYSSDDDDDSCSNPDDHSDDEDDDDSEETTPPPLSDLSSSGDDEEEFQGQYDNSDSVVKFWDEAGFRPGPPCSILTAEAEVEEEGRGSGHLAVVRLWDARSAEVAATWRTEGAVAVAGVGTREERVYVVDGIGRVTVVDLRNVRSAVGEFRRWSDAVVSAGEEAWRRNAAAAAMCLTFFPETG</sequence>
<feature type="transmembrane region" description="Helical" evidence="2">
    <location>
        <begin position="20"/>
        <end position="39"/>
    </location>
</feature>
<keyword evidence="2" id="KW-0812">Transmembrane</keyword>
<keyword evidence="2" id="KW-1133">Transmembrane helix</keyword>
<evidence type="ECO:0000256" key="2">
    <source>
        <dbReference type="SAM" id="Phobius"/>
    </source>
</evidence>
<dbReference type="AlphaFoldDB" id="A0AAX6EEY4"/>
<dbReference type="EMBL" id="JANAVB010037216">
    <property type="protein sequence ID" value="KAJ6802596.1"/>
    <property type="molecule type" value="Genomic_DNA"/>
</dbReference>
<comment type="caution">
    <text evidence="3">The sequence shown here is derived from an EMBL/GenBank/DDBJ whole genome shotgun (WGS) entry which is preliminary data.</text>
</comment>
<dbReference type="PANTHER" id="PTHR36715:SF1">
    <property type="entry name" value="PROTEIN, PUTATIVE-RELATED"/>
    <property type="match status" value="1"/>
</dbReference>
<proteinExistence type="predicted"/>
<evidence type="ECO:0000313" key="4">
    <source>
        <dbReference type="Proteomes" id="UP001140949"/>
    </source>
</evidence>
<name>A0AAX6EEY4_IRIPA</name>
<protein>
    <submittedName>
        <fullName evidence="3">Formin-like protein 3 isoform X2</fullName>
    </submittedName>
</protein>
<organism evidence="3 4">
    <name type="scientific">Iris pallida</name>
    <name type="common">Sweet iris</name>
    <dbReference type="NCBI Taxonomy" id="29817"/>
    <lineage>
        <taxon>Eukaryota</taxon>
        <taxon>Viridiplantae</taxon>
        <taxon>Streptophyta</taxon>
        <taxon>Embryophyta</taxon>
        <taxon>Tracheophyta</taxon>
        <taxon>Spermatophyta</taxon>
        <taxon>Magnoliopsida</taxon>
        <taxon>Liliopsida</taxon>
        <taxon>Asparagales</taxon>
        <taxon>Iridaceae</taxon>
        <taxon>Iridoideae</taxon>
        <taxon>Irideae</taxon>
        <taxon>Iris</taxon>
    </lineage>
</organism>
<keyword evidence="4" id="KW-1185">Reference proteome</keyword>
<feature type="region of interest" description="Disordered" evidence="1">
    <location>
        <begin position="59"/>
        <end position="114"/>
    </location>
</feature>
<reference evidence="3" key="2">
    <citation type="submission" date="2023-04" db="EMBL/GenBank/DDBJ databases">
        <authorList>
            <person name="Bruccoleri R.E."/>
            <person name="Oakeley E.J."/>
            <person name="Faust A.-M."/>
            <person name="Dessus-Babus S."/>
            <person name="Altorfer M."/>
            <person name="Burckhardt D."/>
            <person name="Oertli M."/>
            <person name="Naumann U."/>
            <person name="Petersen F."/>
            <person name="Wong J."/>
        </authorList>
    </citation>
    <scope>NUCLEOTIDE SEQUENCE</scope>
    <source>
        <strain evidence="3">GSM-AAB239-AS_SAM_17_03QT</strain>
        <tissue evidence="3">Leaf</tissue>
    </source>
</reference>
<accession>A0AAX6EEY4</accession>
<dbReference type="PANTHER" id="PTHR36715">
    <property type="entry name" value="BNAANNG41370D PROTEIN"/>
    <property type="match status" value="1"/>
</dbReference>
<reference evidence="3" key="1">
    <citation type="journal article" date="2023" name="GigaByte">
        <title>Genome assembly of the bearded iris, Iris pallida Lam.</title>
        <authorList>
            <person name="Bruccoleri R.E."/>
            <person name="Oakeley E.J."/>
            <person name="Faust A.M.E."/>
            <person name="Altorfer M."/>
            <person name="Dessus-Babus S."/>
            <person name="Burckhardt D."/>
            <person name="Oertli M."/>
            <person name="Naumann U."/>
            <person name="Petersen F."/>
            <person name="Wong J."/>
        </authorList>
    </citation>
    <scope>NUCLEOTIDE SEQUENCE</scope>
    <source>
        <strain evidence="3">GSM-AAB239-AS_SAM_17_03QT</strain>
    </source>
</reference>
<evidence type="ECO:0000313" key="3">
    <source>
        <dbReference type="EMBL" id="KAJ6802596.1"/>
    </source>
</evidence>
<dbReference type="Proteomes" id="UP001140949">
    <property type="component" value="Unassembled WGS sequence"/>
</dbReference>